<dbReference type="Proteomes" id="UP000094828">
    <property type="component" value="Unassembled WGS sequence"/>
</dbReference>
<evidence type="ECO:0000259" key="2">
    <source>
        <dbReference type="PROSITE" id="PS51832"/>
    </source>
</evidence>
<dbReference type="RefSeq" id="WP_068849486.1">
    <property type="nucleotide sequence ID" value="NZ_LYDR01000127.1"/>
</dbReference>
<feature type="region of interest" description="Disordered" evidence="1">
    <location>
        <begin position="1"/>
        <end position="20"/>
    </location>
</feature>
<evidence type="ECO:0000313" key="3">
    <source>
        <dbReference type="EMBL" id="ODA29623.1"/>
    </source>
</evidence>
<sequence>MITASAPEAAPPDEDQTREVSIDDLIVGRPLVFPVNDTRGRLLLAAGQELTGSAKRRLKSLGVHRVCAHAADSMIQNLNQVELRSASSLASHDEISAKLDHVVEQGLFQIQNSGPAVRDRVRQHGATSFDRELQKDVSELRSETQAELSNLVKEALQGRNDTGGAVAQMAAQFLAQSTEDTDCVLSVVLEAAKKPDLADHALKMAVLAMAIGIEMGLDEDNSRRLCVTGLVCDWGMYKLPDELLNADRILSVGDHLQIQKHSQYTAEILDRTTGLPSQTAVIAYQVHERPNGRGYPKQRTSERINICSRILNVADTYTALTSPRAWRPALTPYAAMETILRMARTRDVDPDVTRSLLKVMSLFPIGSLVALNDGSVAQVIRRNGNQYDRPIIEVVQTADGSPVPLESRVAVDLMVSPLEVVQAIATPGSEEETWCEPYVLIQRSLR</sequence>
<dbReference type="Gene3D" id="1.10.3210.10">
    <property type="entry name" value="Hypothetical protein af1432"/>
    <property type="match status" value="1"/>
</dbReference>
<evidence type="ECO:0000313" key="4">
    <source>
        <dbReference type="Proteomes" id="UP000094828"/>
    </source>
</evidence>
<reference evidence="3 4" key="1">
    <citation type="submission" date="2016-05" db="EMBL/GenBank/DDBJ databases">
        <title>Genomic and physiological characterization of Planctopirus sp. isolated from fresh water lake.</title>
        <authorList>
            <person name="Subhash Y."/>
            <person name="Ramana C."/>
        </authorList>
    </citation>
    <scope>NUCLEOTIDE SEQUENCE [LARGE SCALE GENOMIC DNA]</scope>
    <source>
        <strain evidence="3 4">JC280</strain>
    </source>
</reference>
<dbReference type="STRING" id="1841610.A6X21_08100"/>
<evidence type="ECO:0000256" key="1">
    <source>
        <dbReference type="SAM" id="MobiDB-lite"/>
    </source>
</evidence>
<dbReference type="SUPFAM" id="SSF109604">
    <property type="entry name" value="HD-domain/PDEase-like"/>
    <property type="match status" value="1"/>
</dbReference>
<organism evidence="3 4">
    <name type="scientific">Planctopirus hydrillae</name>
    <dbReference type="NCBI Taxonomy" id="1841610"/>
    <lineage>
        <taxon>Bacteria</taxon>
        <taxon>Pseudomonadati</taxon>
        <taxon>Planctomycetota</taxon>
        <taxon>Planctomycetia</taxon>
        <taxon>Planctomycetales</taxon>
        <taxon>Planctomycetaceae</taxon>
        <taxon>Planctopirus</taxon>
    </lineage>
</organism>
<keyword evidence="4" id="KW-1185">Reference proteome</keyword>
<dbReference type="EMBL" id="LYDR01000127">
    <property type="protein sequence ID" value="ODA29623.1"/>
    <property type="molecule type" value="Genomic_DNA"/>
</dbReference>
<gene>
    <name evidence="3" type="ORF">A6X21_08100</name>
</gene>
<feature type="domain" description="HD-GYP" evidence="2">
    <location>
        <begin position="175"/>
        <end position="372"/>
    </location>
</feature>
<dbReference type="PROSITE" id="PS51832">
    <property type="entry name" value="HD_GYP"/>
    <property type="match status" value="1"/>
</dbReference>
<comment type="caution">
    <text evidence="3">The sequence shown here is derived from an EMBL/GenBank/DDBJ whole genome shotgun (WGS) entry which is preliminary data.</text>
</comment>
<dbReference type="Pfam" id="PF13487">
    <property type="entry name" value="HD_5"/>
    <property type="match status" value="1"/>
</dbReference>
<dbReference type="OrthoDB" id="9759601at2"/>
<protein>
    <recommendedName>
        <fullName evidence="2">HD-GYP domain-containing protein</fullName>
    </recommendedName>
</protein>
<dbReference type="PANTHER" id="PTHR43155:SF2">
    <property type="entry name" value="CYCLIC DI-GMP PHOSPHODIESTERASE PA4108"/>
    <property type="match status" value="1"/>
</dbReference>
<dbReference type="PANTHER" id="PTHR43155">
    <property type="entry name" value="CYCLIC DI-GMP PHOSPHODIESTERASE PA4108-RELATED"/>
    <property type="match status" value="1"/>
</dbReference>
<dbReference type="InterPro" id="IPR003607">
    <property type="entry name" value="HD/PDEase_dom"/>
</dbReference>
<dbReference type="CDD" id="cd00077">
    <property type="entry name" value="HDc"/>
    <property type="match status" value="1"/>
</dbReference>
<accession>A0A1C3E8Q9</accession>
<dbReference type="InterPro" id="IPR037522">
    <property type="entry name" value="HD_GYP_dom"/>
</dbReference>
<dbReference type="AlphaFoldDB" id="A0A1C3E8Q9"/>
<proteinExistence type="predicted"/>
<name>A0A1C3E8Q9_9PLAN</name>